<evidence type="ECO:0000256" key="1">
    <source>
        <dbReference type="SAM" id="Phobius"/>
    </source>
</evidence>
<dbReference type="InterPro" id="IPR037185">
    <property type="entry name" value="EmrE-like"/>
</dbReference>
<keyword evidence="1" id="KW-0812">Transmembrane</keyword>
<feature type="domain" description="EamA" evidence="2">
    <location>
        <begin position="20"/>
        <end position="146"/>
    </location>
</feature>
<feature type="transmembrane region" description="Helical" evidence="1">
    <location>
        <begin position="132"/>
        <end position="151"/>
    </location>
</feature>
<feature type="transmembrane region" description="Helical" evidence="1">
    <location>
        <begin position="48"/>
        <end position="66"/>
    </location>
</feature>
<reference evidence="3" key="1">
    <citation type="submission" date="2020-05" db="EMBL/GenBank/DDBJ databases">
        <authorList>
            <person name="Chiriac C."/>
            <person name="Salcher M."/>
            <person name="Ghai R."/>
            <person name="Kavagutti S V."/>
        </authorList>
    </citation>
    <scope>NUCLEOTIDE SEQUENCE</scope>
</reference>
<organism evidence="3">
    <name type="scientific">freshwater metagenome</name>
    <dbReference type="NCBI Taxonomy" id="449393"/>
    <lineage>
        <taxon>unclassified sequences</taxon>
        <taxon>metagenomes</taxon>
        <taxon>ecological metagenomes</taxon>
    </lineage>
</organism>
<sequence length="309" mass="32956">MKTAGSTAKNSFRERDDIHVLAAILAVTAWGIGPIFNKALSVSTPSIVFYRMLFGLPIMVIMAYLNGGSLNMQVIRKAALPGFLFAMSFITGFAAVKMTSIANATMVTTLQPVLVLFVAPKLFGEKITKLKLLYSASALIGVLVVVMAAASTSGAHLNGDLLAVLNVIIWTTYFVLSKRLRNDGIHSWSFLAAVFFCAAIIVLPYGAIMSNDLGAMHVSDWWYIIGMAIGPGVIGHGMMTWAQGHIDVSLASLLGLISPVISSLLAWVVFEQGLTLFQLAGGVIVLASLAALVRIQGRMSAETLVVHEA</sequence>
<evidence type="ECO:0000313" key="3">
    <source>
        <dbReference type="EMBL" id="CAB4672803.1"/>
    </source>
</evidence>
<feature type="transmembrane region" description="Helical" evidence="1">
    <location>
        <begin position="221"/>
        <end position="241"/>
    </location>
</feature>
<feature type="transmembrane region" description="Helical" evidence="1">
    <location>
        <begin position="276"/>
        <end position="295"/>
    </location>
</feature>
<feature type="transmembrane region" description="Helical" evidence="1">
    <location>
        <begin position="188"/>
        <end position="209"/>
    </location>
</feature>
<accession>A0A6J6MK88</accession>
<proteinExistence type="predicted"/>
<dbReference type="InterPro" id="IPR000620">
    <property type="entry name" value="EamA_dom"/>
</dbReference>
<gene>
    <name evidence="3" type="ORF">UFOPK2334_00625</name>
</gene>
<feature type="transmembrane region" description="Helical" evidence="1">
    <location>
        <begin position="18"/>
        <end position="36"/>
    </location>
</feature>
<feature type="transmembrane region" description="Helical" evidence="1">
    <location>
        <begin position="101"/>
        <end position="120"/>
    </location>
</feature>
<keyword evidence="1" id="KW-1133">Transmembrane helix</keyword>
<dbReference type="Pfam" id="PF00892">
    <property type="entry name" value="EamA"/>
    <property type="match status" value="2"/>
</dbReference>
<feature type="transmembrane region" description="Helical" evidence="1">
    <location>
        <begin position="248"/>
        <end position="270"/>
    </location>
</feature>
<dbReference type="GO" id="GO:0016020">
    <property type="term" value="C:membrane"/>
    <property type="evidence" value="ECO:0007669"/>
    <property type="project" value="InterPro"/>
</dbReference>
<feature type="transmembrane region" description="Helical" evidence="1">
    <location>
        <begin position="78"/>
        <end position="95"/>
    </location>
</feature>
<name>A0A6J6MK88_9ZZZZ</name>
<feature type="domain" description="EamA" evidence="2">
    <location>
        <begin position="158"/>
        <end position="292"/>
    </location>
</feature>
<protein>
    <submittedName>
        <fullName evidence="3">Unannotated protein</fullName>
    </submittedName>
</protein>
<dbReference type="SUPFAM" id="SSF103481">
    <property type="entry name" value="Multidrug resistance efflux transporter EmrE"/>
    <property type="match status" value="2"/>
</dbReference>
<dbReference type="AlphaFoldDB" id="A0A6J6MK88"/>
<feature type="transmembrane region" description="Helical" evidence="1">
    <location>
        <begin position="157"/>
        <end position="176"/>
    </location>
</feature>
<evidence type="ECO:0000259" key="2">
    <source>
        <dbReference type="Pfam" id="PF00892"/>
    </source>
</evidence>
<keyword evidence="1" id="KW-0472">Membrane</keyword>
<dbReference type="EMBL" id="CAEZXA010000040">
    <property type="protein sequence ID" value="CAB4672803.1"/>
    <property type="molecule type" value="Genomic_DNA"/>
</dbReference>
<dbReference type="PANTHER" id="PTHR22911">
    <property type="entry name" value="ACYL-MALONYL CONDENSING ENZYME-RELATED"/>
    <property type="match status" value="1"/>
</dbReference>